<gene>
    <name evidence="10 11" type="primary">ilvE</name>
    <name evidence="11" type="ORF">HYZ11_19005</name>
</gene>
<dbReference type="InterPro" id="IPR005785">
    <property type="entry name" value="B_amino_transI"/>
</dbReference>
<dbReference type="NCBIfam" id="TIGR01122">
    <property type="entry name" value="ilvE_I"/>
    <property type="match status" value="1"/>
</dbReference>
<comment type="caution">
    <text evidence="11">The sequence shown here is derived from an EMBL/GenBank/DDBJ whole genome shotgun (WGS) entry which is preliminary data.</text>
</comment>
<keyword evidence="10" id="KW-0100">Branched-chain amino acid biosynthesis</keyword>
<sequence>MPKYPHNKVWINGKVVAGEEAKVSVFSQAVLRGSCVYEGIRGYWNEGRKNLFLWKLEPHLKRLEQSMKIMRMESPYSREDFRRAIVEWVRANGFREDIHFRLNVYFDDAGRLDMKAFKPEEVDTCAFIAGGPRGDRARQERGIHMCVSSWRRIGDDSIPPRVKATANYQNSRLAGVEARVNGYDDAVILNQAGKVSESSGACVLIVRDGALIAPPVTESILESVTRSCVLEMFGNSIGAASERPVDRTELYIADEAIMCGSAEEVTPILSVDRVAVGDGKPGPLTKRLQGIFYSAVRGEDESYERDLVAVY</sequence>
<comment type="cofactor">
    <cofactor evidence="10">
        <name>pyridoxal 5'-phosphate</name>
        <dbReference type="ChEBI" id="CHEBI:597326"/>
    </cofactor>
</comment>
<dbReference type="InterPro" id="IPR043132">
    <property type="entry name" value="BCAT-like_C"/>
</dbReference>
<dbReference type="Pfam" id="PF01063">
    <property type="entry name" value="Aminotran_4"/>
    <property type="match status" value="1"/>
</dbReference>
<dbReference type="EMBL" id="JACPUR010000041">
    <property type="protein sequence ID" value="MBI3129701.1"/>
    <property type="molecule type" value="Genomic_DNA"/>
</dbReference>
<evidence type="ECO:0000256" key="8">
    <source>
        <dbReference type="ARBA" id="ARBA00048798"/>
    </source>
</evidence>
<evidence type="ECO:0000256" key="3">
    <source>
        <dbReference type="ARBA" id="ARBA00005072"/>
    </source>
</evidence>
<dbReference type="InterPro" id="IPR036038">
    <property type="entry name" value="Aminotransferase-like"/>
</dbReference>
<proteinExistence type="inferred from homology"/>
<evidence type="ECO:0000313" key="11">
    <source>
        <dbReference type="EMBL" id="MBI3129701.1"/>
    </source>
</evidence>
<dbReference type="InterPro" id="IPR050571">
    <property type="entry name" value="Class-IV_PLP-Dep_Aminotrnsfr"/>
</dbReference>
<evidence type="ECO:0000256" key="1">
    <source>
        <dbReference type="ARBA" id="ARBA00004824"/>
    </source>
</evidence>
<comment type="similarity">
    <text evidence="4 10">Belongs to the class-IV pyridoxal-phosphate-dependent aminotransferase family.</text>
</comment>
<dbReference type="InterPro" id="IPR043131">
    <property type="entry name" value="BCAT-like_N"/>
</dbReference>
<evidence type="ECO:0000313" key="12">
    <source>
        <dbReference type="Proteomes" id="UP000782312"/>
    </source>
</evidence>
<comment type="catalytic activity">
    <reaction evidence="7 10">
        <text>L-valine + 2-oxoglutarate = 3-methyl-2-oxobutanoate + L-glutamate</text>
        <dbReference type="Rhea" id="RHEA:24813"/>
        <dbReference type="ChEBI" id="CHEBI:11851"/>
        <dbReference type="ChEBI" id="CHEBI:16810"/>
        <dbReference type="ChEBI" id="CHEBI:29985"/>
        <dbReference type="ChEBI" id="CHEBI:57762"/>
        <dbReference type="EC" id="2.6.1.42"/>
    </reaction>
</comment>
<comment type="function">
    <text evidence="10">Acts on leucine, isoleucine and valine.</text>
</comment>
<dbReference type="PANTHER" id="PTHR42743">
    <property type="entry name" value="AMINO-ACID AMINOTRANSFERASE"/>
    <property type="match status" value="1"/>
</dbReference>
<dbReference type="EC" id="2.6.1.42" evidence="10"/>
<comment type="pathway">
    <text evidence="1 10">Amino-acid biosynthesis; L-isoleucine biosynthesis; L-isoleucine from 2-oxobutanoate: step 4/4.</text>
</comment>
<dbReference type="InterPro" id="IPR001544">
    <property type="entry name" value="Aminotrans_IV"/>
</dbReference>
<dbReference type="PANTHER" id="PTHR42743:SF4">
    <property type="entry name" value="BRANCHED-CHAIN-AMINO-ACID AMINOTRANSFERASE-RELATED"/>
    <property type="match status" value="1"/>
</dbReference>
<dbReference type="Gene3D" id="3.30.470.10">
    <property type="match status" value="1"/>
</dbReference>
<organism evidence="11 12">
    <name type="scientific">Tectimicrobiota bacterium</name>
    <dbReference type="NCBI Taxonomy" id="2528274"/>
    <lineage>
        <taxon>Bacteria</taxon>
        <taxon>Pseudomonadati</taxon>
        <taxon>Nitrospinota/Tectimicrobiota group</taxon>
        <taxon>Candidatus Tectimicrobiota</taxon>
    </lineage>
</organism>
<dbReference type="GO" id="GO:0009082">
    <property type="term" value="P:branched-chain amino acid biosynthetic process"/>
    <property type="evidence" value="ECO:0007669"/>
    <property type="project" value="UniProtKB-KW"/>
</dbReference>
<evidence type="ECO:0000256" key="2">
    <source>
        <dbReference type="ARBA" id="ARBA00004931"/>
    </source>
</evidence>
<comment type="pathway">
    <text evidence="2 10">Amino-acid biosynthesis; L-valine biosynthesis; L-valine from pyruvate: step 4/4.</text>
</comment>
<evidence type="ECO:0000256" key="5">
    <source>
        <dbReference type="ARBA" id="ARBA00022576"/>
    </source>
</evidence>
<evidence type="ECO:0000256" key="7">
    <source>
        <dbReference type="ARBA" id="ARBA00048212"/>
    </source>
</evidence>
<evidence type="ECO:0000256" key="10">
    <source>
        <dbReference type="RuleBase" id="RU364094"/>
    </source>
</evidence>
<dbReference type="Proteomes" id="UP000782312">
    <property type="component" value="Unassembled WGS sequence"/>
</dbReference>
<dbReference type="SUPFAM" id="SSF56752">
    <property type="entry name" value="D-aminoacid aminotransferase-like PLP-dependent enzymes"/>
    <property type="match status" value="1"/>
</dbReference>
<reference evidence="11" key="1">
    <citation type="submission" date="2020-07" db="EMBL/GenBank/DDBJ databases">
        <title>Huge and variable diversity of episymbiotic CPR bacteria and DPANN archaea in groundwater ecosystems.</title>
        <authorList>
            <person name="He C.Y."/>
            <person name="Keren R."/>
            <person name="Whittaker M."/>
            <person name="Farag I.F."/>
            <person name="Doudna J."/>
            <person name="Cate J.H.D."/>
            <person name="Banfield J.F."/>
        </authorList>
    </citation>
    <scope>NUCLEOTIDE SEQUENCE</scope>
    <source>
        <strain evidence="11">NC_groundwater_763_Ag_S-0.2um_68_21</strain>
    </source>
</reference>
<name>A0A932MS63_UNCTE</name>
<dbReference type="AlphaFoldDB" id="A0A932MS63"/>
<dbReference type="GO" id="GO:0008652">
    <property type="term" value="P:amino acid biosynthetic process"/>
    <property type="evidence" value="ECO:0007669"/>
    <property type="project" value="UniProtKB-KW"/>
</dbReference>
<keyword evidence="10" id="KW-0663">Pyridoxal phosphate</keyword>
<dbReference type="Gene3D" id="3.20.10.10">
    <property type="entry name" value="D-amino Acid Aminotransferase, subunit A, domain 2"/>
    <property type="match status" value="1"/>
</dbReference>
<keyword evidence="10" id="KW-0028">Amino-acid biosynthesis</keyword>
<comment type="catalytic activity">
    <reaction evidence="8 10">
        <text>L-isoleucine + 2-oxoglutarate = (S)-3-methyl-2-oxopentanoate + L-glutamate</text>
        <dbReference type="Rhea" id="RHEA:24801"/>
        <dbReference type="ChEBI" id="CHEBI:16810"/>
        <dbReference type="ChEBI" id="CHEBI:29985"/>
        <dbReference type="ChEBI" id="CHEBI:35146"/>
        <dbReference type="ChEBI" id="CHEBI:58045"/>
        <dbReference type="EC" id="2.6.1.42"/>
    </reaction>
</comment>
<keyword evidence="5 10" id="KW-0032">Aminotransferase</keyword>
<keyword evidence="6 10" id="KW-0808">Transferase</keyword>
<evidence type="ECO:0000256" key="4">
    <source>
        <dbReference type="ARBA" id="ARBA00009320"/>
    </source>
</evidence>
<accession>A0A932MS63</accession>
<dbReference type="GO" id="GO:0004084">
    <property type="term" value="F:branched-chain-amino-acid transaminase activity"/>
    <property type="evidence" value="ECO:0007669"/>
    <property type="project" value="UniProtKB-EC"/>
</dbReference>
<evidence type="ECO:0000256" key="9">
    <source>
        <dbReference type="ARBA" id="ARBA00049229"/>
    </source>
</evidence>
<comment type="pathway">
    <text evidence="3 10">Amino-acid biosynthesis; L-leucine biosynthesis; L-leucine from 3-methyl-2-oxobutanoate: step 4/4.</text>
</comment>
<protein>
    <recommendedName>
        <fullName evidence="10">Branched-chain-amino-acid aminotransferase</fullName>
        <shortName evidence="10">BCAT</shortName>
        <ecNumber evidence="10">2.6.1.42</ecNumber>
    </recommendedName>
</protein>
<comment type="catalytic activity">
    <reaction evidence="9 10">
        <text>L-leucine + 2-oxoglutarate = 4-methyl-2-oxopentanoate + L-glutamate</text>
        <dbReference type="Rhea" id="RHEA:18321"/>
        <dbReference type="ChEBI" id="CHEBI:16810"/>
        <dbReference type="ChEBI" id="CHEBI:17865"/>
        <dbReference type="ChEBI" id="CHEBI:29985"/>
        <dbReference type="ChEBI" id="CHEBI:57427"/>
        <dbReference type="EC" id="2.6.1.42"/>
    </reaction>
</comment>
<evidence type="ECO:0000256" key="6">
    <source>
        <dbReference type="ARBA" id="ARBA00022679"/>
    </source>
</evidence>